<keyword evidence="1" id="KW-0472">Membrane</keyword>
<proteinExistence type="predicted"/>
<protein>
    <submittedName>
        <fullName evidence="2">Uncharacterized protein</fullName>
    </submittedName>
</protein>
<dbReference type="AlphaFoldDB" id="A0A0F9C323"/>
<feature type="non-terminal residue" evidence="2">
    <location>
        <position position="214"/>
    </location>
</feature>
<keyword evidence="1" id="KW-1133">Transmembrane helix</keyword>
<accession>A0A0F9C323</accession>
<organism evidence="2">
    <name type="scientific">marine sediment metagenome</name>
    <dbReference type="NCBI Taxonomy" id="412755"/>
    <lineage>
        <taxon>unclassified sequences</taxon>
        <taxon>metagenomes</taxon>
        <taxon>ecological metagenomes</taxon>
    </lineage>
</organism>
<dbReference type="EMBL" id="LAZR01035041">
    <property type="protein sequence ID" value="KKL28589.1"/>
    <property type="molecule type" value="Genomic_DNA"/>
</dbReference>
<evidence type="ECO:0000313" key="2">
    <source>
        <dbReference type="EMBL" id="KKL28589.1"/>
    </source>
</evidence>
<evidence type="ECO:0000256" key="1">
    <source>
        <dbReference type="SAM" id="Phobius"/>
    </source>
</evidence>
<feature type="transmembrane region" description="Helical" evidence="1">
    <location>
        <begin position="37"/>
        <end position="56"/>
    </location>
</feature>
<sequence length="214" mass="25035">MRKIIDNVAGWLVLFKTTINKVNTDFAAFLKRGNNGVAVAAIFFGSISLMSSHSLYNSYGNLWLASVPIVSFVLVLFSALVNNSYRRRWKRQNRVSRMKLVGFNMDFNEPILRRIYNSLTRYEYLDENRTSFPNFYEVMVMDFNDHGSVMYFSCTQPQLKYILDKFKQLKKGVSLKSFERSQKIYHKGNLIAAETLSKKYNEFPPGHEFEQRKD</sequence>
<reference evidence="2" key="1">
    <citation type="journal article" date="2015" name="Nature">
        <title>Complex archaea that bridge the gap between prokaryotes and eukaryotes.</title>
        <authorList>
            <person name="Spang A."/>
            <person name="Saw J.H."/>
            <person name="Jorgensen S.L."/>
            <person name="Zaremba-Niedzwiedzka K."/>
            <person name="Martijn J."/>
            <person name="Lind A.E."/>
            <person name="van Eijk R."/>
            <person name="Schleper C."/>
            <person name="Guy L."/>
            <person name="Ettema T.J."/>
        </authorList>
    </citation>
    <scope>NUCLEOTIDE SEQUENCE</scope>
</reference>
<name>A0A0F9C323_9ZZZZ</name>
<comment type="caution">
    <text evidence="2">The sequence shown here is derived from an EMBL/GenBank/DDBJ whole genome shotgun (WGS) entry which is preliminary data.</text>
</comment>
<keyword evidence="1" id="KW-0812">Transmembrane</keyword>
<gene>
    <name evidence="2" type="ORF">LCGC14_2373620</name>
</gene>
<feature type="transmembrane region" description="Helical" evidence="1">
    <location>
        <begin position="62"/>
        <end position="81"/>
    </location>
</feature>